<reference evidence="2" key="1">
    <citation type="journal article" date="2022" name="IScience">
        <title>Evolution of zygomycete secretomes and the origins of terrestrial fungal ecologies.</title>
        <authorList>
            <person name="Chang Y."/>
            <person name="Wang Y."/>
            <person name="Mondo S."/>
            <person name="Ahrendt S."/>
            <person name="Andreopoulos W."/>
            <person name="Barry K."/>
            <person name="Beard J."/>
            <person name="Benny G.L."/>
            <person name="Blankenship S."/>
            <person name="Bonito G."/>
            <person name="Cuomo C."/>
            <person name="Desiro A."/>
            <person name="Gervers K.A."/>
            <person name="Hundley H."/>
            <person name="Kuo A."/>
            <person name="LaButti K."/>
            <person name="Lang B.F."/>
            <person name="Lipzen A."/>
            <person name="O'Donnell K."/>
            <person name="Pangilinan J."/>
            <person name="Reynolds N."/>
            <person name="Sandor L."/>
            <person name="Smith M.E."/>
            <person name="Tsang A."/>
            <person name="Grigoriev I.V."/>
            <person name="Stajich J.E."/>
            <person name="Spatafora J.W."/>
        </authorList>
    </citation>
    <scope>NUCLEOTIDE SEQUENCE</scope>
    <source>
        <strain evidence="2">RSA 2281</strain>
    </source>
</reference>
<accession>A0AAD5KEQ3</accession>
<dbReference type="AlphaFoldDB" id="A0AAD5KEQ3"/>
<organism evidence="2 3">
    <name type="scientific">Phascolomyces articulosus</name>
    <dbReference type="NCBI Taxonomy" id="60185"/>
    <lineage>
        <taxon>Eukaryota</taxon>
        <taxon>Fungi</taxon>
        <taxon>Fungi incertae sedis</taxon>
        <taxon>Mucoromycota</taxon>
        <taxon>Mucoromycotina</taxon>
        <taxon>Mucoromycetes</taxon>
        <taxon>Mucorales</taxon>
        <taxon>Lichtheimiaceae</taxon>
        <taxon>Phascolomyces</taxon>
    </lineage>
</organism>
<protein>
    <submittedName>
        <fullName evidence="2">Uncharacterized protein</fullName>
    </submittedName>
</protein>
<feature type="compositionally biased region" description="Acidic residues" evidence="1">
    <location>
        <begin position="46"/>
        <end position="56"/>
    </location>
</feature>
<evidence type="ECO:0000313" key="2">
    <source>
        <dbReference type="EMBL" id="KAI9264239.1"/>
    </source>
</evidence>
<dbReference type="Proteomes" id="UP001209540">
    <property type="component" value="Unassembled WGS sequence"/>
</dbReference>
<feature type="region of interest" description="Disordered" evidence="1">
    <location>
        <begin position="44"/>
        <end position="63"/>
    </location>
</feature>
<name>A0AAD5KEQ3_9FUNG</name>
<dbReference type="EMBL" id="JAIXMP010000012">
    <property type="protein sequence ID" value="KAI9264239.1"/>
    <property type="molecule type" value="Genomic_DNA"/>
</dbReference>
<proteinExistence type="predicted"/>
<reference evidence="2" key="2">
    <citation type="submission" date="2023-02" db="EMBL/GenBank/DDBJ databases">
        <authorList>
            <consortium name="DOE Joint Genome Institute"/>
            <person name="Mondo S.J."/>
            <person name="Chang Y."/>
            <person name="Wang Y."/>
            <person name="Ahrendt S."/>
            <person name="Andreopoulos W."/>
            <person name="Barry K."/>
            <person name="Beard J."/>
            <person name="Benny G.L."/>
            <person name="Blankenship S."/>
            <person name="Bonito G."/>
            <person name="Cuomo C."/>
            <person name="Desiro A."/>
            <person name="Gervers K.A."/>
            <person name="Hundley H."/>
            <person name="Kuo A."/>
            <person name="LaButti K."/>
            <person name="Lang B.F."/>
            <person name="Lipzen A."/>
            <person name="O'Donnell K."/>
            <person name="Pangilinan J."/>
            <person name="Reynolds N."/>
            <person name="Sandor L."/>
            <person name="Smith M.W."/>
            <person name="Tsang A."/>
            <person name="Grigoriev I.V."/>
            <person name="Stajich J.E."/>
            <person name="Spatafora J.W."/>
        </authorList>
    </citation>
    <scope>NUCLEOTIDE SEQUENCE</scope>
    <source>
        <strain evidence="2">RSA 2281</strain>
    </source>
</reference>
<gene>
    <name evidence="2" type="ORF">BDA99DRAFT_559522</name>
</gene>
<evidence type="ECO:0000313" key="3">
    <source>
        <dbReference type="Proteomes" id="UP001209540"/>
    </source>
</evidence>
<keyword evidence="3" id="KW-1185">Reference proteome</keyword>
<sequence length="337" mass="39004">MQAINHILNKLPRSEVGLTFDHWEKTWPALIHVIREIDRLSHPDEIFDDDEPDPEEELHQTCPTEPDSCINLLDNAIKYLDMHCPGRSDGYLLEKWDEYCIAVRAKNGPATADDDEDFFAGDDISEGSKIKYLEELQVVYSFVAGTYQGKKKSIQSALKEVEARERALGIMERWKEEDSIFQIVLGQKISEQLQKSIQSSKKKALEFIQKMNDLATLNESEEEPVVPGETVRFDVVCDLKHPFWNDFQLDDIDFSMLKEYMDKMRAEEELVMLDEESINLGEYLAQRIRLFQDAVYSSNTDPGYKAIINRQLCFYNLLKKATVKKFPHFGDIFSDLV</sequence>
<comment type="caution">
    <text evidence="2">The sequence shown here is derived from an EMBL/GenBank/DDBJ whole genome shotgun (WGS) entry which is preliminary data.</text>
</comment>
<evidence type="ECO:0000256" key="1">
    <source>
        <dbReference type="SAM" id="MobiDB-lite"/>
    </source>
</evidence>